<evidence type="ECO:0000256" key="9">
    <source>
        <dbReference type="ARBA" id="ARBA00023237"/>
    </source>
</evidence>
<feature type="domain" description="TonB-dependent receptor plug" evidence="14">
    <location>
        <begin position="55"/>
        <end position="162"/>
    </location>
</feature>
<dbReference type="PANTHER" id="PTHR30069">
    <property type="entry name" value="TONB-DEPENDENT OUTER MEMBRANE RECEPTOR"/>
    <property type="match status" value="1"/>
</dbReference>
<dbReference type="InterPro" id="IPR036942">
    <property type="entry name" value="Beta-barrel_TonB_sf"/>
</dbReference>
<keyword evidence="7 10" id="KW-0472">Membrane</keyword>
<evidence type="ECO:0000259" key="13">
    <source>
        <dbReference type="Pfam" id="PF00593"/>
    </source>
</evidence>
<dbReference type="PROSITE" id="PS52016">
    <property type="entry name" value="TONB_DEPENDENT_REC_3"/>
    <property type="match status" value="1"/>
</dbReference>
<keyword evidence="3 10" id="KW-0813">Transport</keyword>
<proteinExistence type="inferred from homology"/>
<evidence type="ECO:0000256" key="2">
    <source>
        <dbReference type="ARBA" id="ARBA00009810"/>
    </source>
</evidence>
<feature type="chain" id="PRO_5026887162" evidence="12">
    <location>
        <begin position="23"/>
        <end position="640"/>
    </location>
</feature>
<keyword evidence="5 10" id="KW-0812">Transmembrane</keyword>
<dbReference type="InterPro" id="IPR037066">
    <property type="entry name" value="Plug_dom_sf"/>
</dbReference>
<feature type="domain" description="TonB-dependent receptor-like beta-barrel" evidence="13">
    <location>
        <begin position="191"/>
        <end position="611"/>
    </location>
</feature>
<dbReference type="Gene3D" id="2.40.170.20">
    <property type="entry name" value="TonB-dependent receptor, beta-barrel domain"/>
    <property type="match status" value="1"/>
</dbReference>
<dbReference type="Gene3D" id="2.170.130.10">
    <property type="entry name" value="TonB-dependent receptor, plug domain"/>
    <property type="match status" value="1"/>
</dbReference>
<dbReference type="PANTHER" id="PTHR30069:SF27">
    <property type="entry name" value="BLL4766 PROTEIN"/>
    <property type="match status" value="1"/>
</dbReference>
<evidence type="ECO:0000256" key="8">
    <source>
        <dbReference type="ARBA" id="ARBA00023170"/>
    </source>
</evidence>
<feature type="signal peptide" evidence="12">
    <location>
        <begin position="1"/>
        <end position="22"/>
    </location>
</feature>
<evidence type="ECO:0000256" key="5">
    <source>
        <dbReference type="ARBA" id="ARBA00022692"/>
    </source>
</evidence>
<dbReference type="Pfam" id="PF07715">
    <property type="entry name" value="Plug"/>
    <property type="match status" value="1"/>
</dbReference>
<comment type="similarity">
    <text evidence="2 10 11">Belongs to the TonB-dependent receptor family.</text>
</comment>
<keyword evidence="6 11" id="KW-0798">TonB box</keyword>
<dbReference type="InterPro" id="IPR012910">
    <property type="entry name" value="Plug_dom"/>
</dbReference>
<dbReference type="GO" id="GO:0044718">
    <property type="term" value="P:siderophore transmembrane transport"/>
    <property type="evidence" value="ECO:0007669"/>
    <property type="project" value="TreeGrafter"/>
</dbReference>
<protein>
    <submittedName>
        <fullName evidence="15">TonB-dependent receptor</fullName>
    </submittedName>
</protein>
<keyword evidence="16" id="KW-1185">Reference proteome</keyword>
<accession>A0A6L6QBL0</accession>
<evidence type="ECO:0000256" key="12">
    <source>
        <dbReference type="SAM" id="SignalP"/>
    </source>
</evidence>
<dbReference type="OrthoDB" id="183532at2"/>
<dbReference type="AlphaFoldDB" id="A0A6L6QBL0"/>
<evidence type="ECO:0000313" key="15">
    <source>
        <dbReference type="EMBL" id="MTW09133.1"/>
    </source>
</evidence>
<comment type="caution">
    <text evidence="15">The sequence shown here is derived from an EMBL/GenBank/DDBJ whole genome shotgun (WGS) entry which is preliminary data.</text>
</comment>
<dbReference type="GO" id="GO:0015344">
    <property type="term" value="F:siderophore uptake transmembrane transporter activity"/>
    <property type="evidence" value="ECO:0007669"/>
    <property type="project" value="TreeGrafter"/>
</dbReference>
<dbReference type="EMBL" id="WNKX01000001">
    <property type="protein sequence ID" value="MTW09133.1"/>
    <property type="molecule type" value="Genomic_DNA"/>
</dbReference>
<evidence type="ECO:0000259" key="14">
    <source>
        <dbReference type="Pfam" id="PF07715"/>
    </source>
</evidence>
<keyword evidence="4 10" id="KW-1134">Transmembrane beta strand</keyword>
<dbReference type="InterPro" id="IPR039426">
    <property type="entry name" value="TonB-dep_rcpt-like"/>
</dbReference>
<evidence type="ECO:0000256" key="10">
    <source>
        <dbReference type="PROSITE-ProRule" id="PRU01360"/>
    </source>
</evidence>
<dbReference type="InterPro" id="IPR000531">
    <property type="entry name" value="Beta-barrel_TonB"/>
</dbReference>
<dbReference type="RefSeq" id="WP_155452119.1">
    <property type="nucleotide sequence ID" value="NZ_WNKX01000001.1"/>
</dbReference>
<gene>
    <name evidence="15" type="ORF">GM658_00830</name>
</gene>
<evidence type="ECO:0000256" key="7">
    <source>
        <dbReference type="ARBA" id="ARBA00023136"/>
    </source>
</evidence>
<sequence length="640" mass="70777">MYRKPCPVFLLAAFFLAPAAHAAGGPDGDIADLTLEQLNEVIVTSVSRQEERLGNAAASLFVISATDIRRSGARSLPEALRLAPNLEVARVDARNYAISARGFNNPFANKLLVLIDGRSVYSPFFSAVFWDAQSVVMEDIERIEVISGPGSTIWGVNAVNGVINVITRNAKDSQGALLSLAASSGEGDASVRFGGQLPNNGYYRAYAQAMAAEDTDTEAGANSFTGMQRRQAGFRADWDLMHGSFAMSGDAYQANLGQFKTRDIQLSGANLVARYMRQLADDNALRLQLVLDHTERNQPNAYIDRLNTVELEGQHDIRLGSHKLSWGGGYRHSRDDNTPGPGFGFWPYRRNMHWGNLFAQDEVALTSSLRATGGVKVEHNTYTGAEVLPTLRLAWSPDSRQTVWGALSRTVRAPARTDRDFVAPPAPLTNGGVPHFAIGTSPDFESEVARVLELGYRAQPVQNISYSVTAWFGDYDKLRTLEPNTTPGPYRGAFDFRNLAEGHTRGIEFWARWQPMLRWRLNAGLVVQDIDTKLKPGSKDATTAGLVINDPSSYWSLRSSHELSEHVQLDWTLRYNGSMPKPYVPSYHELDANLVWKIQPNIDVALAGENLLHAHHAEWGAYPGRSVFQRRAVLKLTMRY</sequence>
<organism evidence="15 16">
    <name type="scientific">Massilia eburnea</name>
    <dbReference type="NCBI Taxonomy" id="1776165"/>
    <lineage>
        <taxon>Bacteria</taxon>
        <taxon>Pseudomonadati</taxon>
        <taxon>Pseudomonadota</taxon>
        <taxon>Betaproteobacteria</taxon>
        <taxon>Burkholderiales</taxon>
        <taxon>Oxalobacteraceae</taxon>
        <taxon>Telluria group</taxon>
        <taxon>Massilia</taxon>
    </lineage>
</organism>
<evidence type="ECO:0000256" key="11">
    <source>
        <dbReference type="RuleBase" id="RU003357"/>
    </source>
</evidence>
<comment type="subcellular location">
    <subcellularLocation>
        <location evidence="1 10">Cell outer membrane</location>
        <topology evidence="1 10">Multi-pass membrane protein</topology>
    </subcellularLocation>
</comment>
<evidence type="ECO:0000256" key="1">
    <source>
        <dbReference type="ARBA" id="ARBA00004571"/>
    </source>
</evidence>
<keyword evidence="9 10" id="KW-0998">Cell outer membrane</keyword>
<keyword evidence="12" id="KW-0732">Signal</keyword>
<evidence type="ECO:0000256" key="6">
    <source>
        <dbReference type="ARBA" id="ARBA00023077"/>
    </source>
</evidence>
<dbReference type="Proteomes" id="UP000472320">
    <property type="component" value="Unassembled WGS sequence"/>
</dbReference>
<dbReference type="Pfam" id="PF00593">
    <property type="entry name" value="TonB_dep_Rec_b-barrel"/>
    <property type="match status" value="1"/>
</dbReference>
<name>A0A6L6QBL0_9BURK</name>
<keyword evidence="8 15" id="KW-0675">Receptor</keyword>
<dbReference type="GO" id="GO:0009279">
    <property type="term" value="C:cell outer membrane"/>
    <property type="evidence" value="ECO:0007669"/>
    <property type="project" value="UniProtKB-SubCell"/>
</dbReference>
<evidence type="ECO:0000313" key="16">
    <source>
        <dbReference type="Proteomes" id="UP000472320"/>
    </source>
</evidence>
<evidence type="ECO:0000256" key="4">
    <source>
        <dbReference type="ARBA" id="ARBA00022452"/>
    </source>
</evidence>
<reference evidence="15 16" key="1">
    <citation type="submission" date="2019-11" db="EMBL/GenBank/DDBJ databases">
        <title>Type strains purchased from KCTC, JCM and DSMZ.</title>
        <authorList>
            <person name="Lu H."/>
        </authorList>
    </citation>
    <scope>NUCLEOTIDE SEQUENCE [LARGE SCALE GENOMIC DNA]</scope>
    <source>
        <strain evidence="15 16">JCM 31587</strain>
    </source>
</reference>
<dbReference type="SUPFAM" id="SSF56935">
    <property type="entry name" value="Porins"/>
    <property type="match status" value="1"/>
</dbReference>
<evidence type="ECO:0000256" key="3">
    <source>
        <dbReference type="ARBA" id="ARBA00022448"/>
    </source>
</evidence>